<dbReference type="PROSITE" id="PS00107">
    <property type="entry name" value="PROTEIN_KINASE_ATP"/>
    <property type="match status" value="1"/>
</dbReference>
<evidence type="ECO:0000259" key="2">
    <source>
        <dbReference type="PROSITE" id="PS50011"/>
    </source>
</evidence>
<dbReference type="SUPFAM" id="SSF56112">
    <property type="entry name" value="Protein kinase-like (PK-like)"/>
    <property type="match status" value="1"/>
</dbReference>
<reference evidence="3 4" key="1">
    <citation type="submission" date="2024-08" db="EMBL/GenBank/DDBJ databases">
        <title>Gnathostoma spinigerum genome.</title>
        <authorList>
            <person name="Gonzalez-Bertolin B."/>
            <person name="Monzon S."/>
            <person name="Zaballos A."/>
            <person name="Jimenez P."/>
            <person name="Dekumyoy P."/>
            <person name="Varona S."/>
            <person name="Cuesta I."/>
            <person name="Sumanam S."/>
            <person name="Adisakwattana P."/>
            <person name="Gasser R.B."/>
            <person name="Hernandez-Gonzalez A."/>
            <person name="Young N.D."/>
            <person name="Perteguer M.J."/>
        </authorList>
    </citation>
    <scope>NUCLEOTIDE SEQUENCE [LARGE SCALE GENOMIC DNA]</scope>
    <source>
        <strain evidence="3">AL3</strain>
        <tissue evidence="3">Liver</tissue>
    </source>
</reference>
<dbReference type="Gene3D" id="1.10.510.10">
    <property type="entry name" value="Transferase(Phosphotransferase) domain 1"/>
    <property type="match status" value="1"/>
</dbReference>
<evidence type="ECO:0000256" key="1">
    <source>
        <dbReference type="PROSITE-ProRule" id="PRU10141"/>
    </source>
</evidence>
<comment type="caution">
    <text evidence="3">The sequence shown here is derived from an EMBL/GenBank/DDBJ whole genome shotgun (WGS) entry which is preliminary data.</text>
</comment>
<dbReference type="AlphaFoldDB" id="A0ABD6E9B4"/>
<organism evidence="3 4">
    <name type="scientific">Gnathostoma spinigerum</name>
    <dbReference type="NCBI Taxonomy" id="75299"/>
    <lineage>
        <taxon>Eukaryota</taxon>
        <taxon>Metazoa</taxon>
        <taxon>Ecdysozoa</taxon>
        <taxon>Nematoda</taxon>
        <taxon>Chromadorea</taxon>
        <taxon>Rhabditida</taxon>
        <taxon>Spirurina</taxon>
        <taxon>Gnathostomatomorpha</taxon>
        <taxon>Gnathostomatoidea</taxon>
        <taxon>Gnathostomatidae</taxon>
        <taxon>Gnathostoma</taxon>
    </lineage>
</organism>
<dbReference type="SMART" id="SM00220">
    <property type="entry name" value="S_TKc"/>
    <property type="match status" value="1"/>
</dbReference>
<dbReference type="PANTHER" id="PTHR11909">
    <property type="entry name" value="CASEIN KINASE-RELATED"/>
    <property type="match status" value="1"/>
</dbReference>
<feature type="binding site" evidence="1">
    <location>
        <position position="43"/>
    </location>
    <ligand>
        <name>ATP</name>
        <dbReference type="ChEBI" id="CHEBI:30616"/>
    </ligand>
</feature>
<dbReference type="PROSITE" id="PS50011">
    <property type="entry name" value="PROTEIN_KINASE_DOM"/>
    <property type="match status" value="1"/>
</dbReference>
<gene>
    <name evidence="3" type="ORF">AB6A40_003352</name>
</gene>
<feature type="domain" description="Protein kinase" evidence="2">
    <location>
        <begin position="16"/>
        <end position="286"/>
    </location>
</feature>
<dbReference type="GO" id="GO:0005524">
    <property type="term" value="F:ATP binding"/>
    <property type="evidence" value="ECO:0007669"/>
    <property type="project" value="UniProtKB-UniRule"/>
</dbReference>
<dbReference type="Proteomes" id="UP001608902">
    <property type="component" value="Unassembled WGS sequence"/>
</dbReference>
<accession>A0ABD6E9B4</accession>
<dbReference type="InterPro" id="IPR011009">
    <property type="entry name" value="Kinase-like_dom_sf"/>
</dbReference>
<dbReference type="InterPro" id="IPR050235">
    <property type="entry name" value="CK1_Ser-Thr_kinase"/>
</dbReference>
<dbReference type="InterPro" id="IPR017441">
    <property type="entry name" value="Protein_kinase_ATP_BS"/>
</dbReference>
<dbReference type="Pfam" id="PF00069">
    <property type="entry name" value="Pkinase"/>
    <property type="match status" value="1"/>
</dbReference>
<name>A0ABD6E9B4_9BILA</name>
<evidence type="ECO:0000313" key="4">
    <source>
        <dbReference type="Proteomes" id="UP001608902"/>
    </source>
</evidence>
<dbReference type="InterPro" id="IPR000719">
    <property type="entry name" value="Prot_kinase_dom"/>
</dbReference>
<evidence type="ECO:0000313" key="3">
    <source>
        <dbReference type="EMBL" id="MFH4976643.1"/>
    </source>
</evidence>
<keyword evidence="1" id="KW-0547">Nucleotide-binding</keyword>
<dbReference type="EMBL" id="JBGFUD010001700">
    <property type="protein sequence ID" value="MFH4976643.1"/>
    <property type="molecule type" value="Genomic_DNA"/>
</dbReference>
<protein>
    <recommendedName>
        <fullName evidence="2">Protein kinase domain-containing protein</fullName>
    </recommendedName>
</protein>
<sequence>MGRLIELQPGSMVNEWQIVRKLGEGAFGAVYVCARKGELFALKVEGIHEKVQLLKMEAVVLTELKQVNSMKHFCTVEDKGRHERFIYLVMTLVGKSLQDLRKMSPNKRFSIGTVCSVGIQCVEALEELHAIGYLHRDVKPGNFACGRKELRQCRRIFLLDFGMCRQFCHSNGEIKKPRTAAGFRGTLKYAPLACHILRDQCRKDDLESLLYMLVELIRGKLPWRNLVSKNEVGVCKKRCRVDKGINRLFGECPRRFVDILRICDKTRYFDEPDYTTIKALLQKSIVETRSEDIPYDWERSEFGFKAGPMTLDLDLKACETVNYVCEDLRISKTAGFSKPITKLQEPIVSN</sequence>
<proteinExistence type="predicted"/>
<keyword evidence="4" id="KW-1185">Reference proteome</keyword>
<keyword evidence="1" id="KW-0067">ATP-binding</keyword>